<dbReference type="PANTHER" id="PTHR42842:SF3">
    <property type="entry name" value="FAD_NAD(P)-BINDING OXIDOREDUCTASE FAMILY PROTEIN"/>
    <property type="match status" value="1"/>
</dbReference>
<dbReference type="eggNOG" id="COG2509">
    <property type="taxonomic scope" value="Bacteria"/>
</dbReference>
<evidence type="ECO:0000313" key="3">
    <source>
        <dbReference type="Proteomes" id="UP000012040"/>
    </source>
</evidence>
<dbReference type="KEGG" id="bex:A11Q_1100"/>
<dbReference type="Gene3D" id="3.50.50.60">
    <property type="entry name" value="FAD/NAD(P)-binding domain"/>
    <property type="match status" value="2"/>
</dbReference>
<dbReference type="PIRSF" id="PIRSF038984">
    <property type="entry name" value="FAD_binding_protein"/>
    <property type="match status" value="1"/>
</dbReference>
<name>M4VBB2_9BACT</name>
<dbReference type="SUPFAM" id="SSF51905">
    <property type="entry name" value="FAD/NAD(P)-binding domain"/>
    <property type="match status" value="1"/>
</dbReference>
<proteinExistence type="predicted"/>
<dbReference type="Gene3D" id="3.30.70.2700">
    <property type="match status" value="1"/>
</dbReference>
<protein>
    <recommendedName>
        <fullName evidence="1">FAD-dependent protein C-terminal domain-containing protein</fullName>
    </recommendedName>
</protein>
<dbReference type="PANTHER" id="PTHR42842">
    <property type="entry name" value="FAD/NAD(P)-BINDING OXIDOREDUCTASE"/>
    <property type="match status" value="1"/>
</dbReference>
<dbReference type="RefSeq" id="WP_015469806.1">
    <property type="nucleotide sequence ID" value="NC_020813.1"/>
</dbReference>
<dbReference type="Proteomes" id="UP000012040">
    <property type="component" value="Chromosome"/>
</dbReference>
<reference evidence="2 3" key="1">
    <citation type="journal article" date="2013" name="ISME J.">
        <title>By their genes ye shall know them: genomic signatures of predatory bacteria.</title>
        <authorList>
            <person name="Pasternak Z."/>
            <person name="Pietrokovski S."/>
            <person name="Rotem O."/>
            <person name="Gophna U."/>
            <person name="Lurie-Weinberger M.N."/>
            <person name="Jurkevitch E."/>
        </authorList>
    </citation>
    <scope>NUCLEOTIDE SEQUENCE [LARGE SCALE GENOMIC DNA]</scope>
    <source>
        <strain evidence="2 3">JSS</strain>
    </source>
</reference>
<dbReference type="InterPro" id="IPR028348">
    <property type="entry name" value="FAD-binding_protein"/>
</dbReference>
<dbReference type="AlphaFoldDB" id="M4VBB2"/>
<evidence type="ECO:0000259" key="1">
    <source>
        <dbReference type="Pfam" id="PF21688"/>
    </source>
</evidence>
<dbReference type="OrthoDB" id="5287623at2"/>
<sequence>MSKIFKDIKLPIDQELSEHLLWLMPESGGYRILRQSVDARKKHSPHFVYTVEVAEKGETLKTEAFSLPRISKLPATFQKPIIIGSGPAGLFAALRLVERGIPCKLFERGSQSADRIKGINRFWRYGELDRRNNVCYGEGGAGLYSDGKLITRIKSDHIPYVLNRLVQFGAPEEIQWLSNPHVGSDKIRRVIPKIREFLLQNGCEIFYNSQVTQLLYGKNCVTGVITEQGHQHHSDHVILATGHSAEDMLQHLIDSDVFVEGKSFAMGLRIEHPQAEINRIQYREFADHPKLGSANYKLAHHDNQSGVGIYSFCMCPGGYVLSSGTEPDALVCNGMSNFNRNSPYANAAMVVSIQHDKLFGEDRMGGMKLRKELETRAFQAVKEVGGSKELPVQNLVSFLQKSNRHKVTDTSSPSGIVNTRLDQLLPSFMYEKLKEGIEKFESQMKGFISEKAKLYGVESRTSCPLRVTRDDSTLQSVSHRGLYPCGEGAGYAGGITSAACDGIKCADKIFESLKTIED</sequence>
<dbReference type="EMBL" id="CP003537">
    <property type="protein sequence ID" value="AGH95316.1"/>
    <property type="molecule type" value="Genomic_DNA"/>
</dbReference>
<dbReference type="HOGENOM" id="CLU_028644_3_0_7"/>
<dbReference type="PATRIC" id="fig|1184267.3.peg.1114"/>
<accession>M4VBB2</accession>
<dbReference type="InterPro" id="IPR036188">
    <property type="entry name" value="FAD/NAD-bd_sf"/>
</dbReference>
<feature type="domain" description="FAD-dependent protein C-terminal" evidence="1">
    <location>
        <begin position="263"/>
        <end position="461"/>
    </location>
</feature>
<keyword evidence="3" id="KW-1185">Reference proteome</keyword>
<gene>
    <name evidence="2" type="ORF">A11Q_1100</name>
</gene>
<dbReference type="PRINTS" id="PR00411">
    <property type="entry name" value="PNDRDTASEI"/>
</dbReference>
<evidence type="ECO:0000313" key="2">
    <source>
        <dbReference type="EMBL" id="AGH95316.1"/>
    </source>
</evidence>
<dbReference type="InterPro" id="IPR049516">
    <property type="entry name" value="FAD-depend_C"/>
</dbReference>
<dbReference type="Pfam" id="PF21688">
    <property type="entry name" value="FAD-depend_C"/>
    <property type="match status" value="1"/>
</dbReference>
<organism evidence="2 3">
    <name type="scientific">Pseudobdellovibrio exovorus JSS</name>
    <dbReference type="NCBI Taxonomy" id="1184267"/>
    <lineage>
        <taxon>Bacteria</taxon>
        <taxon>Pseudomonadati</taxon>
        <taxon>Bdellovibrionota</taxon>
        <taxon>Bdellovibrionia</taxon>
        <taxon>Bdellovibrionales</taxon>
        <taxon>Pseudobdellovibrionaceae</taxon>
        <taxon>Pseudobdellovibrio</taxon>
    </lineage>
</organism>